<evidence type="ECO:0000256" key="9">
    <source>
        <dbReference type="ARBA" id="ARBA00022692"/>
    </source>
</evidence>
<dbReference type="GO" id="GO:0042383">
    <property type="term" value="C:sarcolemma"/>
    <property type="evidence" value="ECO:0007669"/>
    <property type="project" value="UniProtKB-SubCell"/>
</dbReference>
<reference evidence="18" key="1">
    <citation type="submission" date="2025-08" db="UniProtKB">
        <authorList>
            <consortium name="RefSeq"/>
        </authorList>
    </citation>
    <scope>IDENTIFICATION</scope>
    <source>
        <tissue evidence="18">Liver</tissue>
    </source>
</reference>
<dbReference type="GO" id="GO:1990539">
    <property type="term" value="P:fructose import across plasma membrane"/>
    <property type="evidence" value="ECO:0007669"/>
    <property type="project" value="UniProtKB-ARBA"/>
</dbReference>
<dbReference type="InterPro" id="IPR020846">
    <property type="entry name" value="MFS_dom"/>
</dbReference>
<dbReference type="InterPro" id="IPR005828">
    <property type="entry name" value="MFS_sugar_transport-like"/>
</dbReference>
<keyword evidence="11 15" id="KW-0472">Membrane</keyword>
<feature type="transmembrane region" description="Helical" evidence="15">
    <location>
        <begin position="463"/>
        <end position="486"/>
    </location>
</feature>
<dbReference type="AlphaFoldDB" id="A0A9F5J0R3"/>
<dbReference type="PROSITE" id="PS00216">
    <property type="entry name" value="SUGAR_TRANSPORT_1"/>
    <property type="match status" value="1"/>
</dbReference>
<feature type="transmembrane region" description="Helical" evidence="15">
    <location>
        <begin position="560"/>
        <end position="577"/>
    </location>
</feature>
<feature type="transmembrane region" description="Helical" evidence="15">
    <location>
        <begin position="255"/>
        <end position="280"/>
    </location>
</feature>
<gene>
    <name evidence="18" type="primary">LOC112541123</name>
</gene>
<feature type="transmembrane region" description="Helical" evidence="15">
    <location>
        <begin position="208"/>
        <end position="230"/>
    </location>
</feature>
<sequence length="685" mass="77711">LKELKESGDVEEEMEDLQQEDLSEREEKKLNLIQLVQIPKLWWQLFSAIVIMAGSQLVGFHAVYHYSYKIFLGTQMGYNSMKYLSAAVGIIICLSSLLGIATLVLSYLNFILYIVFLSGHTIGPTTFVYVYKVIPETKNQSFKDIKNFMAMQTNRRIHAKMDEVILSYSTTMHTNVAESKKSVHLTTKEVRESEAVEEPSKTELTKKLVWVSLASTTITFHYGYNIWIVYSPGVLLREFYNASSFHVLEKPEYQVILLAINTALFPLGGMFGSLVSGFLADTLGRKCSLVLINISALISAIFMSCSHFIYAIEFIFFARLFTGICAGLIFSIVPLYLGEIAPRNHRGGLILLPHFYLTIGVLLAQILAVKELLGNSQGWPILMGLAGFAPLVQVFLLPFIPESPRYLMIFKKNELQARKVLKSLRQTDDVEDEIEEMHQEDLAEANHKDMTPLRLIRTPSLRWQVITTVILMGGSQLSGISMAYFYTERIFLTMKMRSSLMKYFNSAAIIVIASPVLVAMYLVDSVGRRVLLLVGFGVCSITSVLLTVSLELQNTINEMSYFSSLMIILFIAAHNIGPGPLPNVLTSEMFSQSCRSSAFVISGFVFWTTSLLTGLIFFYIEDKIEEYSFLIFWPICAGTFVYVFRIIPETKKRTYIDIKRVISVQITRKFRLKEFKGKKRVKRHV</sequence>
<dbReference type="FunFam" id="1.20.1250.20:FF:001511">
    <property type="entry name" value="Solute carrier family 2, facilitated glucose transporter member 5"/>
    <property type="match status" value="1"/>
</dbReference>
<dbReference type="OMA" id="TINEMSY"/>
<evidence type="ECO:0000256" key="1">
    <source>
        <dbReference type="ARBA" id="ARBA00000590"/>
    </source>
</evidence>
<dbReference type="RefSeq" id="XP_025024978.1">
    <property type="nucleotide sequence ID" value="XM_025169210.1"/>
</dbReference>
<feature type="transmembrane region" description="Helical" evidence="15">
    <location>
        <begin position="506"/>
        <end position="523"/>
    </location>
</feature>
<dbReference type="Proteomes" id="UP000695026">
    <property type="component" value="Unplaced"/>
</dbReference>
<keyword evidence="9 15" id="KW-0812">Transmembrane</keyword>
<dbReference type="PROSITE" id="PS50850">
    <property type="entry name" value="MFS"/>
    <property type="match status" value="1"/>
</dbReference>
<dbReference type="PROSITE" id="PS00217">
    <property type="entry name" value="SUGAR_TRANSPORT_2"/>
    <property type="match status" value="1"/>
</dbReference>
<evidence type="ECO:0000256" key="5">
    <source>
        <dbReference type="ARBA" id="ARBA00015973"/>
    </source>
</evidence>
<feature type="transmembrane region" description="Helical" evidence="15">
    <location>
        <begin position="83"/>
        <end position="104"/>
    </location>
</feature>
<evidence type="ECO:0000256" key="8">
    <source>
        <dbReference type="ARBA" id="ARBA00022597"/>
    </source>
</evidence>
<evidence type="ECO:0000256" key="7">
    <source>
        <dbReference type="ARBA" id="ARBA00022475"/>
    </source>
</evidence>
<evidence type="ECO:0000256" key="6">
    <source>
        <dbReference type="ARBA" id="ARBA00022448"/>
    </source>
</evidence>
<dbReference type="GO" id="GO:0046323">
    <property type="term" value="P:D-glucose import"/>
    <property type="evidence" value="ECO:0007669"/>
    <property type="project" value="TreeGrafter"/>
</dbReference>
<comment type="catalytic activity">
    <reaction evidence="1">
        <text>D-fructose(out) = D-fructose(in)</text>
        <dbReference type="Rhea" id="RHEA:60372"/>
        <dbReference type="ChEBI" id="CHEBI:37721"/>
    </reaction>
</comment>
<keyword evidence="10 15" id="KW-1133">Transmembrane helix</keyword>
<dbReference type="InterPro" id="IPR045263">
    <property type="entry name" value="GLUT"/>
</dbReference>
<feature type="compositionally biased region" description="Acidic residues" evidence="14">
    <location>
        <begin position="9"/>
        <end position="21"/>
    </location>
</feature>
<feature type="transmembrane region" description="Helical" evidence="15">
    <location>
        <begin position="349"/>
        <end position="369"/>
    </location>
</feature>
<feature type="transmembrane region" description="Helical" evidence="15">
    <location>
        <begin position="381"/>
        <end position="400"/>
    </location>
</feature>
<keyword evidence="7" id="KW-1003">Cell membrane</keyword>
<evidence type="ECO:0000256" key="12">
    <source>
        <dbReference type="ARBA" id="ARBA00029961"/>
    </source>
</evidence>
<feature type="transmembrane region" description="Helical" evidence="15">
    <location>
        <begin position="287"/>
        <end position="310"/>
    </location>
</feature>
<evidence type="ECO:0000256" key="11">
    <source>
        <dbReference type="ARBA" id="ARBA00023136"/>
    </source>
</evidence>
<evidence type="ECO:0000256" key="15">
    <source>
        <dbReference type="SAM" id="Phobius"/>
    </source>
</evidence>
<dbReference type="NCBIfam" id="TIGR00879">
    <property type="entry name" value="SP"/>
    <property type="match status" value="1"/>
</dbReference>
<dbReference type="KEGG" id="pbi:112541123"/>
<evidence type="ECO:0000256" key="10">
    <source>
        <dbReference type="ARBA" id="ARBA00022989"/>
    </source>
</evidence>
<dbReference type="Gene3D" id="1.20.1250.20">
    <property type="entry name" value="MFS general substrate transporter like domains"/>
    <property type="match status" value="2"/>
</dbReference>
<feature type="non-terminal residue" evidence="18">
    <location>
        <position position="1"/>
    </location>
</feature>
<keyword evidence="8" id="KW-0762">Sugar transport</keyword>
<keyword evidence="17" id="KW-1185">Reference proteome</keyword>
<evidence type="ECO:0000256" key="4">
    <source>
        <dbReference type="ARBA" id="ARBA00007004"/>
    </source>
</evidence>
<comment type="subcellular location">
    <subcellularLocation>
        <location evidence="2">Cell membrane</location>
        <location evidence="2">Sarcolemma</location>
    </subcellularLocation>
    <subcellularLocation>
        <location evidence="3">Cell membrane</location>
        <topology evidence="3">Multi-pass membrane protein</topology>
    </subcellularLocation>
</comment>
<comment type="similarity">
    <text evidence="4">Belongs to the major facilitator superfamily. Sugar transporter (TC 2.A.1.1) family. Glucose transporter subfamily.</text>
</comment>
<evidence type="ECO:0000313" key="18">
    <source>
        <dbReference type="RefSeq" id="XP_025024978.1"/>
    </source>
</evidence>
<evidence type="ECO:0000256" key="3">
    <source>
        <dbReference type="ARBA" id="ARBA00004651"/>
    </source>
</evidence>
<dbReference type="PANTHER" id="PTHR23503">
    <property type="entry name" value="SOLUTE CARRIER FAMILY 2"/>
    <property type="match status" value="1"/>
</dbReference>
<evidence type="ECO:0000256" key="13">
    <source>
        <dbReference type="ARBA" id="ARBA00031099"/>
    </source>
</evidence>
<dbReference type="GO" id="GO:0055056">
    <property type="term" value="F:D-glucose transmembrane transporter activity"/>
    <property type="evidence" value="ECO:0007669"/>
    <property type="project" value="TreeGrafter"/>
</dbReference>
<feature type="transmembrane region" description="Helical" evidence="15">
    <location>
        <begin position="41"/>
        <end position="63"/>
    </location>
</feature>
<dbReference type="SUPFAM" id="SSF103473">
    <property type="entry name" value="MFS general substrate transporter"/>
    <property type="match status" value="1"/>
</dbReference>
<feature type="transmembrane region" description="Helical" evidence="15">
    <location>
        <begin position="530"/>
        <end position="548"/>
    </location>
</feature>
<evidence type="ECO:0000313" key="17">
    <source>
        <dbReference type="Proteomes" id="UP000695026"/>
    </source>
</evidence>
<feature type="transmembrane region" description="Helical" evidence="15">
    <location>
        <begin position="316"/>
        <end position="337"/>
    </location>
</feature>
<dbReference type="GeneID" id="112541123"/>
<dbReference type="PANTHER" id="PTHR23503:SF32">
    <property type="entry name" value="SOLUTE CARRIER FAMILY 2, FACILITATED GLUCOSE TRANSPORTER MEMBER 5"/>
    <property type="match status" value="1"/>
</dbReference>
<evidence type="ECO:0000259" key="16">
    <source>
        <dbReference type="PROSITE" id="PS50850"/>
    </source>
</evidence>
<organism evidence="17 18">
    <name type="scientific">Python bivittatus</name>
    <name type="common">Burmese python</name>
    <name type="synonym">Python molurus bivittatus</name>
    <dbReference type="NCBI Taxonomy" id="176946"/>
    <lineage>
        <taxon>Eukaryota</taxon>
        <taxon>Metazoa</taxon>
        <taxon>Chordata</taxon>
        <taxon>Craniata</taxon>
        <taxon>Vertebrata</taxon>
        <taxon>Euteleostomi</taxon>
        <taxon>Lepidosauria</taxon>
        <taxon>Squamata</taxon>
        <taxon>Bifurcata</taxon>
        <taxon>Unidentata</taxon>
        <taxon>Episquamata</taxon>
        <taxon>Toxicofera</taxon>
        <taxon>Serpentes</taxon>
        <taxon>Henophidia</taxon>
        <taxon>Pythonidae</taxon>
        <taxon>Python</taxon>
    </lineage>
</organism>
<name>A0A9F5J0R3_PYTBI</name>
<feature type="region of interest" description="Disordered" evidence="14">
    <location>
        <begin position="1"/>
        <end position="21"/>
    </location>
</feature>
<dbReference type="PRINTS" id="PR00171">
    <property type="entry name" value="SUGRTRNSPORT"/>
</dbReference>
<proteinExistence type="inferred from homology"/>
<dbReference type="Pfam" id="PF00083">
    <property type="entry name" value="Sugar_tr"/>
    <property type="match status" value="2"/>
</dbReference>
<dbReference type="InterPro" id="IPR005829">
    <property type="entry name" value="Sugar_transporter_CS"/>
</dbReference>
<dbReference type="InterPro" id="IPR036259">
    <property type="entry name" value="MFS_trans_sf"/>
</dbReference>
<dbReference type="InterPro" id="IPR003663">
    <property type="entry name" value="Sugar/inositol_transpt"/>
</dbReference>
<protein>
    <recommendedName>
        <fullName evidence="5">Solute carrier family 2, facilitated glucose transporter member 5</fullName>
    </recommendedName>
    <alternativeName>
        <fullName evidence="13">Fructose transporter</fullName>
    </alternativeName>
    <alternativeName>
        <fullName evidence="12">Glucose transporter type 5, small intestine</fullName>
    </alternativeName>
</protein>
<evidence type="ECO:0000256" key="2">
    <source>
        <dbReference type="ARBA" id="ARBA00004135"/>
    </source>
</evidence>
<keyword evidence="6" id="KW-0813">Transport</keyword>
<dbReference type="OrthoDB" id="4540492at2759"/>
<dbReference type="GO" id="GO:0005353">
    <property type="term" value="F:fructose transmembrane transporter activity"/>
    <property type="evidence" value="ECO:0007669"/>
    <property type="project" value="UniProtKB-ARBA"/>
</dbReference>
<accession>A0A9F5J0R3</accession>
<feature type="transmembrane region" description="Helical" evidence="15">
    <location>
        <begin position="626"/>
        <end position="644"/>
    </location>
</feature>
<feature type="domain" description="Major facilitator superfamily (MFS) profile" evidence="16">
    <location>
        <begin position="211"/>
        <end position="651"/>
    </location>
</feature>
<feature type="transmembrane region" description="Helical" evidence="15">
    <location>
        <begin position="110"/>
        <end position="131"/>
    </location>
</feature>
<dbReference type="GO" id="GO:0070837">
    <property type="term" value="P:dehydroascorbic acid transport"/>
    <property type="evidence" value="ECO:0007669"/>
    <property type="project" value="TreeGrafter"/>
</dbReference>
<feature type="transmembrane region" description="Helical" evidence="15">
    <location>
        <begin position="598"/>
        <end position="620"/>
    </location>
</feature>
<evidence type="ECO:0000256" key="14">
    <source>
        <dbReference type="SAM" id="MobiDB-lite"/>
    </source>
</evidence>